<dbReference type="RefSeq" id="WP_056981757.1">
    <property type="nucleotide sequence ID" value="NZ_BKAM01000094.1"/>
</dbReference>
<dbReference type="Pfam" id="PF06782">
    <property type="entry name" value="UPF0236"/>
    <property type="match status" value="1"/>
</dbReference>
<proteinExistence type="inferred from homology"/>
<sequence length="455" mass="51635">MNSLKSHQSFLEAEQDIMIQVSQLFTKAFGTALEELDRELCLEQSDQPILHRDQRTIQLVCGNVSYRRRLVEQEDGRHSYLLDEYLGLKPRVRYSDLLIQRVSQLASKGVLRSVAEAVSVLTPVSMSHQTVWKITQVAGQAIDEIRIAEADYRETTVAERKQLPVLFVEGDAFMIKGKGKFPKQLMVHRFQVYEGVKLNGQRRRLINRHVISSLSHSTVLKELKAYLDQHYDLSKTKLITGSDNGSGYTPSVFDDIAGMAQSHQHILDRYHLNRKIRTRLSTLPKQLVNGLIKTINHGHFNQIPAYLDTAESLAVDREALADVQLLRAYFRRNWPSIEPLGNPGFAHVVHSLGSCESNHRRYTYRLKHQGRSWTKAGLTAMLRVIDAQQNNDLEATLIKRPDFAKPLAPKIPRLIPKLLKQVKTTHQGIHHGSIVADAAYSSPIGHLAQIFNNSI</sequence>
<evidence type="ECO:0000313" key="2">
    <source>
        <dbReference type="EMBL" id="GEP73568.1"/>
    </source>
</evidence>
<dbReference type="InterPro" id="IPR009620">
    <property type="entry name" value="UPF0236"/>
</dbReference>
<evidence type="ECO:0008006" key="4">
    <source>
        <dbReference type="Google" id="ProtNLM"/>
    </source>
</evidence>
<reference evidence="2 3" key="1">
    <citation type="submission" date="2019-07" db="EMBL/GenBank/DDBJ databases">
        <title>Whole genome shotgun sequence of Lactobacillus rapi NBRC 109618.</title>
        <authorList>
            <person name="Hosoyama A."/>
            <person name="Uohara A."/>
            <person name="Ohji S."/>
            <person name="Ichikawa N."/>
        </authorList>
    </citation>
    <scope>NUCLEOTIDE SEQUENCE [LARGE SCALE GENOMIC DNA]</scope>
    <source>
        <strain evidence="2 3">NBRC 109618</strain>
    </source>
</reference>
<protein>
    <recommendedName>
        <fullName evidence="4">ISLre2 family transposase</fullName>
    </recommendedName>
</protein>
<accession>A0A512PQT8</accession>
<dbReference type="EMBL" id="BKAM01000094">
    <property type="protein sequence ID" value="GEP73568.1"/>
    <property type="molecule type" value="Genomic_DNA"/>
</dbReference>
<name>A0A512PQT8_9LACO</name>
<evidence type="ECO:0000313" key="3">
    <source>
        <dbReference type="Proteomes" id="UP000321569"/>
    </source>
</evidence>
<dbReference type="Proteomes" id="UP000321569">
    <property type="component" value="Unassembled WGS sequence"/>
</dbReference>
<gene>
    <name evidence="2" type="ORF">LRA02_24360</name>
</gene>
<comment type="caution">
    <text evidence="2">The sequence shown here is derived from an EMBL/GenBank/DDBJ whole genome shotgun (WGS) entry which is preliminary data.</text>
</comment>
<evidence type="ECO:0000256" key="1">
    <source>
        <dbReference type="ARBA" id="ARBA00006539"/>
    </source>
</evidence>
<organism evidence="2 3">
    <name type="scientific">Lentilactobacillus rapi</name>
    <dbReference type="NCBI Taxonomy" id="481723"/>
    <lineage>
        <taxon>Bacteria</taxon>
        <taxon>Bacillati</taxon>
        <taxon>Bacillota</taxon>
        <taxon>Bacilli</taxon>
        <taxon>Lactobacillales</taxon>
        <taxon>Lactobacillaceae</taxon>
        <taxon>Lentilactobacillus</taxon>
    </lineage>
</organism>
<dbReference type="STRING" id="1423795.FD12_GL001659"/>
<comment type="similarity">
    <text evidence="1">Belongs to the UPF0236 family.</text>
</comment>
<dbReference type="NCBIfam" id="NF033529">
    <property type="entry name" value="transpos_ISLre2"/>
    <property type="match status" value="1"/>
</dbReference>
<dbReference type="AlphaFoldDB" id="A0A512PQT8"/>